<evidence type="ECO:0000313" key="1">
    <source>
        <dbReference type="EMBL" id="PJZ25550.1"/>
    </source>
</evidence>
<proteinExistence type="predicted"/>
<gene>
    <name evidence="1" type="ORF">CH357_11615</name>
</gene>
<dbReference type="EMBL" id="NPDN01000005">
    <property type="protein sequence ID" value="PJZ25550.1"/>
    <property type="molecule type" value="Genomic_DNA"/>
</dbReference>
<evidence type="ECO:0000313" key="2">
    <source>
        <dbReference type="Proteomes" id="UP000232196"/>
    </source>
</evidence>
<dbReference type="AlphaFoldDB" id="A0A2M9XD20"/>
<reference evidence="1 2" key="1">
    <citation type="submission" date="2017-07" db="EMBL/GenBank/DDBJ databases">
        <title>Leptospira spp. isolated from tropical soils.</title>
        <authorList>
            <person name="Thibeaux R."/>
            <person name="Iraola G."/>
            <person name="Ferres I."/>
            <person name="Bierque E."/>
            <person name="Girault D."/>
            <person name="Soupe-Gilbert M.-E."/>
            <person name="Picardeau M."/>
            <person name="Goarant C."/>
        </authorList>
    </citation>
    <scope>NUCLEOTIDE SEQUENCE [LARGE SCALE GENOMIC DNA]</scope>
    <source>
        <strain evidence="1 2">MCA1-C-A1</strain>
    </source>
</reference>
<organism evidence="1 2">
    <name type="scientific">Leptospira hartskeerlii</name>
    <dbReference type="NCBI Taxonomy" id="2023177"/>
    <lineage>
        <taxon>Bacteria</taxon>
        <taxon>Pseudomonadati</taxon>
        <taxon>Spirochaetota</taxon>
        <taxon>Spirochaetia</taxon>
        <taxon>Leptospirales</taxon>
        <taxon>Leptospiraceae</taxon>
        <taxon>Leptospira</taxon>
    </lineage>
</organism>
<keyword evidence="2" id="KW-1185">Reference proteome</keyword>
<comment type="caution">
    <text evidence="1">The sequence shown here is derived from an EMBL/GenBank/DDBJ whole genome shotgun (WGS) entry which is preliminary data.</text>
</comment>
<protein>
    <submittedName>
        <fullName evidence="1">Uncharacterized protein</fullName>
    </submittedName>
</protein>
<dbReference type="OrthoDB" id="331659at2"/>
<dbReference type="RefSeq" id="WP_100706913.1">
    <property type="nucleotide sequence ID" value="NZ_NPDL01000011.1"/>
</dbReference>
<sequence>MKDDSPRLIPKTRKELILENLDWFGLPIRISELVENVLDGKIREQSLVCCHSACDVCNSTIRSCIRKIQRELEEELGQSI</sequence>
<accession>A0A2M9XD20</accession>
<name>A0A2M9XD20_9LEPT</name>
<dbReference type="Proteomes" id="UP000232196">
    <property type="component" value="Unassembled WGS sequence"/>
</dbReference>